<evidence type="ECO:0000313" key="2">
    <source>
        <dbReference type="Proteomes" id="UP000046680"/>
    </source>
</evidence>
<proteinExistence type="predicted"/>
<accession>A0A654U189</accession>
<reference evidence="1 2" key="1">
    <citation type="submission" date="2015-03" db="EMBL/GenBank/DDBJ databases">
        <authorList>
            <consortium name="Pathogen Informatics"/>
        </authorList>
    </citation>
    <scope>NUCLEOTIDE SEQUENCE [LARGE SCALE GENOMIC DNA]</scope>
    <source>
        <strain evidence="1 2">C09601061</strain>
    </source>
</reference>
<dbReference type="Proteomes" id="UP000046680">
    <property type="component" value="Unassembled WGS sequence"/>
</dbReference>
<name>A0A654U189_MYCTX</name>
<organism evidence="1 2">
    <name type="scientific">Mycobacterium tuberculosis</name>
    <dbReference type="NCBI Taxonomy" id="1773"/>
    <lineage>
        <taxon>Bacteria</taxon>
        <taxon>Bacillati</taxon>
        <taxon>Actinomycetota</taxon>
        <taxon>Actinomycetes</taxon>
        <taxon>Mycobacteriales</taxon>
        <taxon>Mycobacteriaceae</taxon>
        <taxon>Mycobacterium</taxon>
        <taxon>Mycobacterium tuberculosis complex</taxon>
    </lineage>
</organism>
<dbReference type="EMBL" id="CGCX01000642">
    <property type="protein sequence ID" value="CFR80741.1"/>
    <property type="molecule type" value="Genomic_DNA"/>
</dbReference>
<gene>
    <name evidence="1" type="ORF">ERS007657_01868</name>
</gene>
<evidence type="ECO:0000313" key="1">
    <source>
        <dbReference type="EMBL" id="CFR80741.1"/>
    </source>
</evidence>
<sequence length="189" mass="20966">MLARGTAGEDHRQRILAPLVRVPGEAGCIQGMLGFPCNSGYVDRDHWYRVQRLGNGGRCHLAPWCDESRCGVGDLTESFDGCDRKIAVGHDGDRPELCTRQHRQVRLGSIVGNDQHPRTPANRLGTQIRGKATNFGDEFTVPQCASAVAATQGDCFRLLPCLLEDPVQHGRWQLRHSLKLLSSHWITEC</sequence>
<protein>
    <submittedName>
        <fullName evidence="1">Uncharacterized protein</fullName>
    </submittedName>
</protein>
<dbReference type="AlphaFoldDB" id="A0A654U189"/>